<proteinExistence type="predicted"/>
<dbReference type="WBParaSite" id="L893_g5639.t1">
    <property type="protein sequence ID" value="L893_g5639.t1"/>
    <property type="gene ID" value="L893_g5639"/>
</dbReference>
<keyword evidence="1" id="KW-1185">Reference proteome</keyword>
<dbReference type="AlphaFoldDB" id="A0A1I8AGU6"/>
<evidence type="ECO:0000313" key="1">
    <source>
        <dbReference type="Proteomes" id="UP000095287"/>
    </source>
</evidence>
<reference evidence="2" key="1">
    <citation type="submission" date="2016-11" db="UniProtKB">
        <authorList>
            <consortium name="WormBaseParasite"/>
        </authorList>
    </citation>
    <scope>IDENTIFICATION</scope>
</reference>
<dbReference type="Proteomes" id="UP000095287">
    <property type="component" value="Unplaced"/>
</dbReference>
<name>A0A1I8AGU6_9BILA</name>
<protein>
    <submittedName>
        <fullName evidence="2">Uncharacterized protein</fullName>
    </submittedName>
</protein>
<accession>A0A1I8AGU6</accession>
<organism evidence="1 2">
    <name type="scientific">Steinernema glaseri</name>
    <dbReference type="NCBI Taxonomy" id="37863"/>
    <lineage>
        <taxon>Eukaryota</taxon>
        <taxon>Metazoa</taxon>
        <taxon>Ecdysozoa</taxon>
        <taxon>Nematoda</taxon>
        <taxon>Chromadorea</taxon>
        <taxon>Rhabditida</taxon>
        <taxon>Tylenchina</taxon>
        <taxon>Panagrolaimomorpha</taxon>
        <taxon>Strongyloidoidea</taxon>
        <taxon>Steinernematidae</taxon>
        <taxon>Steinernema</taxon>
    </lineage>
</organism>
<evidence type="ECO:0000313" key="2">
    <source>
        <dbReference type="WBParaSite" id="L893_g5639.t1"/>
    </source>
</evidence>
<sequence>MTFFSCESLFNVDSLVCAASHASVGTASNKEAGDEFDWCGSAGVPFAYNELLNSILLAFHGDLNLRKGALER</sequence>